<dbReference type="PANTHER" id="PTHR11963">
    <property type="entry name" value="LEUCINE AMINOPEPTIDASE-RELATED"/>
    <property type="match status" value="1"/>
</dbReference>
<evidence type="ECO:0000256" key="6">
    <source>
        <dbReference type="ARBA" id="ARBA00022801"/>
    </source>
</evidence>
<dbReference type="PANTHER" id="PTHR11963:SF23">
    <property type="entry name" value="CYTOSOL AMINOPEPTIDASE"/>
    <property type="match status" value="1"/>
</dbReference>
<evidence type="ECO:0000256" key="4">
    <source>
        <dbReference type="ARBA" id="ARBA00022438"/>
    </source>
</evidence>
<feature type="domain" description="Cytosol aminopeptidase" evidence="9">
    <location>
        <begin position="356"/>
        <end position="363"/>
    </location>
</feature>
<dbReference type="Pfam" id="PF00883">
    <property type="entry name" value="Peptidase_M17"/>
    <property type="match status" value="1"/>
</dbReference>
<gene>
    <name evidence="8" type="primary">pepA</name>
    <name evidence="10" type="ORF">AAV32_01115</name>
    <name evidence="11" type="ORF">EV679_1028</name>
</gene>
<dbReference type="SUPFAM" id="SSF53187">
    <property type="entry name" value="Zn-dependent exopeptidases"/>
    <property type="match status" value="1"/>
</dbReference>
<dbReference type="Gene3D" id="3.40.220.10">
    <property type="entry name" value="Leucine Aminopeptidase, subunit E, domain 1"/>
    <property type="match status" value="1"/>
</dbReference>
<feature type="binding site" evidence="8">
    <location>
        <position position="360"/>
    </location>
    <ligand>
        <name>Mn(2+)</name>
        <dbReference type="ChEBI" id="CHEBI:29035"/>
        <label>2</label>
    </ligand>
</feature>
<dbReference type="InterPro" id="IPR011356">
    <property type="entry name" value="Leucine_aapep/pepB"/>
</dbReference>
<dbReference type="InterPro" id="IPR000819">
    <property type="entry name" value="Peptidase_M17_C"/>
</dbReference>
<dbReference type="GO" id="GO:0006508">
    <property type="term" value="P:proteolysis"/>
    <property type="evidence" value="ECO:0007669"/>
    <property type="project" value="UniProtKB-KW"/>
</dbReference>
<comment type="cofactor">
    <cofactor evidence="8">
        <name>Mn(2+)</name>
        <dbReference type="ChEBI" id="CHEBI:29035"/>
    </cofactor>
    <text evidence="8">Binds 2 manganese ions per subunit.</text>
</comment>
<reference evidence="10 12" key="1">
    <citation type="submission" date="2015-04" db="EMBL/GenBank/DDBJ databases">
        <title>Genome sequence of Kerstersia gyiorum CG1.</title>
        <authorList>
            <person name="Greninger A.L."/>
            <person name="Kozyreva V."/>
            <person name="Chaturvedi V."/>
        </authorList>
    </citation>
    <scope>NUCLEOTIDE SEQUENCE [LARGE SCALE GENOMIC DNA]</scope>
    <source>
        <strain evidence="10 12">CG1</strain>
    </source>
</reference>
<comment type="catalytic activity">
    <reaction evidence="1 8">
        <text>Release of an N-terminal amino acid, Xaa-|-Yaa-, in which Xaa is preferably Leu, but may be other amino acids including Pro although not Arg or Lys, and Yaa may be Pro. Amino acid amides and methyl esters are also readily hydrolyzed, but rates on arylamides are exceedingly low.</text>
        <dbReference type="EC" id="3.4.11.1"/>
    </reaction>
</comment>
<feature type="active site" evidence="8">
    <location>
        <position position="362"/>
    </location>
</feature>
<dbReference type="AlphaFoldDB" id="A0A171KX10"/>
<evidence type="ECO:0000256" key="3">
    <source>
        <dbReference type="ARBA" id="ARBA00009528"/>
    </source>
</evidence>
<dbReference type="EMBL" id="SGWZ01000001">
    <property type="protein sequence ID" value="RZS73824.1"/>
    <property type="molecule type" value="Genomic_DNA"/>
</dbReference>
<dbReference type="SUPFAM" id="SSF52949">
    <property type="entry name" value="Macro domain-like"/>
    <property type="match status" value="1"/>
</dbReference>
<dbReference type="RefSeq" id="WP_068367706.1">
    <property type="nucleotide sequence ID" value="NZ_CBCSEB010000002.1"/>
</dbReference>
<evidence type="ECO:0000256" key="1">
    <source>
        <dbReference type="ARBA" id="ARBA00000135"/>
    </source>
</evidence>
<dbReference type="NCBIfam" id="NF002074">
    <property type="entry name" value="PRK00913.1-4"/>
    <property type="match status" value="1"/>
</dbReference>
<keyword evidence="5 8" id="KW-0645">Protease</keyword>
<feature type="binding site" evidence="8">
    <location>
        <position position="281"/>
    </location>
    <ligand>
        <name>Mn(2+)</name>
        <dbReference type="ChEBI" id="CHEBI:29035"/>
        <label>1</label>
    </ligand>
</feature>
<dbReference type="InterPro" id="IPR023042">
    <property type="entry name" value="Peptidase_M17_leu_NH2_pept"/>
</dbReference>
<name>A0A171KX10_9BURK</name>
<sequence length="506" mass="52828">MEFSTQSTVSLHRIKSAALAVGVYADGTLTPEAQALDRASQGLITEVVKQDFRGTAGATLTLHRIEGITARRVVLVGLGKAEEYTAAAHAKAERGLAAALSQLSLADAASTLAALPTTNASTLRSRASQAAQAAINAGYRYDATLSKKDDKKTPSGPKKLTLIVARNEAAEAQRGLAEGAAIANGMALTRTLGNLPGNICTPTYLADQAKQLANTYDSIKVQVLERKQIEALKMGSFLSVAKGSAEPPRFIVLHYKPAKAVKAKGKAAQPIVLVGKGITFDAGGISLKPAATMDEMKYDMGGAASVLGTFRAIAELGLEREVVGLIPSCENLPSGTANKPGDVVTSMAGLTIEILNTDAEGRLVLCDALTYAERFKPAAVIDIATLTGACVVALGHVNSGLFSTDDELAQSLLDAGRAAQDPAWRMPLEEAYQEQLKSNFADLANIGGPPAGSVTAACFLSRFTQAYSWAHLDIAGTAWRGGKDKGSTGRPVPLLVHYLLSQQASA</sequence>
<keyword evidence="8" id="KW-0479">Metal-binding</keyword>
<evidence type="ECO:0000313" key="12">
    <source>
        <dbReference type="Proteomes" id="UP000078084"/>
    </source>
</evidence>
<dbReference type="GO" id="GO:0005737">
    <property type="term" value="C:cytoplasm"/>
    <property type="evidence" value="ECO:0007669"/>
    <property type="project" value="UniProtKB-SubCell"/>
</dbReference>
<keyword evidence="12" id="KW-1185">Reference proteome</keyword>
<keyword evidence="4 8" id="KW-0031">Aminopeptidase</keyword>
<protein>
    <recommendedName>
        <fullName evidence="8">Probable cytosol aminopeptidase</fullName>
        <ecNumber evidence="8">3.4.11.1</ecNumber>
    </recommendedName>
    <alternativeName>
        <fullName evidence="8">Leucine aminopeptidase</fullName>
        <shortName evidence="8">LAP</shortName>
        <ecNumber evidence="8">3.4.11.10</ecNumber>
    </alternativeName>
    <alternativeName>
        <fullName evidence="8">Leucyl aminopeptidase</fullName>
    </alternativeName>
</protein>
<dbReference type="EMBL" id="LBNE01000001">
    <property type="protein sequence ID" value="KKO73427.1"/>
    <property type="molecule type" value="Genomic_DNA"/>
</dbReference>
<evidence type="ECO:0000313" key="13">
    <source>
        <dbReference type="Proteomes" id="UP000292039"/>
    </source>
</evidence>
<evidence type="ECO:0000256" key="2">
    <source>
        <dbReference type="ARBA" id="ARBA00000967"/>
    </source>
</evidence>
<comment type="similarity">
    <text evidence="3 8">Belongs to the peptidase M17 family.</text>
</comment>
<evidence type="ECO:0000256" key="8">
    <source>
        <dbReference type="HAMAP-Rule" id="MF_00181"/>
    </source>
</evidence>
<comment type="subcellular location">
    <subcellularLocation>
        <location evidence="8">Cytoplasm</location>
    </subcellularLocation>
</comment>
<dbReference type="Proteomes" id="UP000292039">
    <property type="component" value="Unassembled WGS sequence"/>
</dbReference>
<accession>A0A171KX10</accession>
<evidence type="ECO:0000313" key="10">
    <source>
        <dbReference type="EMBL" id="KKO73427.1"/>
    </source>
</evidence>
<dbReference type="GO" id="GO:0070006">
    <property type="term" value="F:metalloaminopeptidase activity"/>
    <property type="evidence" value="ECO:0007669"/>
    <property type="project" value="InterPro"/>
</dbReference>
<dbReference type="GO" id="GO:0030145">
    <property type="term" value="F:manganese ion binding"/>
    <property type="evidence" value="ECO:0007669"/>
    <property type="project" value="UniProtKB-UniRule"/>
</dbReference>
<feature type="active site" evidence="8">
    <location>
        <position position="288"/>
    </location>
</feature>
<reference evidence="11 13" key="2">
    <citation type="submission" date="2019-02" db="EMBL/GenBank/DDBJ databases">
        <title>Genomic Encyclopedia of Type Strains, Phase IV (KMG-IV): sequencing the most valuable type-strain genomes for metagenomic binning, comparative biology and taxonomic classification.</title>
        <authorList>
            <person name="Goeker M."/>
        </authorList>
    </citation>
    <scope>NUCLEOTIDE SEQUENCE [LARGE SCALE GENOMIC DNA]</scope>
    <source>
        <strain evidence="11 13">DSM 16618</strain>
    </source>
</reference>
<comment type="caution">
    <text evidence="10">The sequence shown here is derived from an EMBL/GenBank/DDBJ whole genome shotgun (WGS) entry which is preliminary data.</text>
</comment>
<keyword evidence="7 8" id="KW-0464">Manganese</keyword>
<feature type="binding site" evidence="8">
    <location>
        <position position="360"/>
    </location>
    <ligand>
        <name>Mn(2+)</name>
        <dbReference type="ChEBI" id="CHEBI:29035"/>
        <label>1</label>
    </ligand>
</feature>
<dbReference type="Gene3D" id="3.40.630.10">
    <property type="entry name" value="Zn peptidases"/>
    <property type="match status" value="1"/>
</dbReference>
<feature type="binding site" evidence="8">
    <location>
        <position position="358"/>
    </location>
    <ligand>
        <name>Mn(2+)</name>
        <dbReference type="ChEBI" id="CHEBI:29035"/>
        <label>1</label>
    </ligand>
</feature>
<dbReference type="NCBIfam" id="NF002073">
    <property type="entry name" value="PRK00913.1-2"/>
    <property type="match status" value="1"/>
</dbReference>
<evidence type="ECO:0000256" key="5">
    <source>
        <dbReference type="ARBA" id="ARBA00022670"/>
    </source>
</evidence>
<comment type="function">
    <text evidence="8">Presumably involved in the processing and regular turnover of intracellular proteins. Catalyzes the removal of unsubstituted N-terminal amino acids from various peptides.</text>
</comment>
<dbReference type="PATRIC" id="fig|206506.3.peg.260"/>
<dbReference type="CDD" id="cd00433">
    <property type="entry name" value="Peptidase_M17"/>
    <property type="match status" value="1"/>
</dbReference>
<keyword evidence="6 8" id="KW-0378">Hydrolase</keyword>
<keyword evidence="8" id="KW-0963">Cytoplasm</keyword>
<dbReference type="NCBIfam" id="NF002077">
    <property type="entry name" value="PRK00913.2-4"/>
    <property type="match status" value="1"/>
</dbReference>
<dbReference type="Pfam" id="PF02789">
    <property type="entry name" value="Peptidase_M17_N"/>
    <property type="match status" value="1"/>
</dbReference>
<evidence type="ECO:0000313" key="11">
    <source>
        <dbReference type="EMBL" id="RZS73824.1"/>
    </source>
</evidence>
<comment type="catalytic activity">
    <reaction evidence="2 8">
        <text>Release of an N-terminal amino acid, preferentially leucine, but not glutamic or aspartic acids.</text>
        <dbReference type="EC" id="3.4.11.10"/>
    </reaction>
</comment>
<dbReference type="EC" id="3.4.11.10" evidence="8"/>
<dbReference type="STRING" id="206506.AAV32_01115"/>
<proteinExistence type="inferred from homology"/>
<feature type="binding site" evidence="8">
    <location>
        <position position="276"/>
    </location>
    <ligand>
        <name>Mn(2+)</name>
        <dbReference type="ChEBI" id="CHEBI:29035"/>
        <label>2</label>
    </ligand>
</feature>
<dbReference type="EC" id="3.4.11.1" evidence="8"/>
<dbReference type="PROSITE" id="PS00631">
    <property type="entry name" value="CYTOSOL_AP"/>
    <property type="match status" value="1"/>
</dbReference>
<feature type="binding site" evidence="8">
    <location>
        <position position="299"/>
    </location>
    <ligand>
        <name>Mn(2+)</name>
        <dbReference type="ChEBI" id="CHEBI:29035"/>
        <label>2</label>
    </ligand>
</feature>
<dbReference type="InterPro" id="IPR043472">
    <property type="entry name" value="Macro_dom-like"/>
</dbReference>
<dbReference type="Proteomes" id="UP000078084">
    <property type="component" value="Unassembled WGS sequence"/>
</dbReference>
<organism evidence="10 12">
    <name type="scientific">Kerstersia gyiorum</name>
    <dbReference type="NCBI Taxonomy" id="206506"/>
    <lineage>
        <taxon>Bacteria</taxon>
        <taxon>Pseudomonadati</taxon>
        <taxon>Pseudomonadota</taxon>
        <taxon>Betaproteobacteria</taxon>
        <taxon>Burkholderiales</taxon>
        <taxon>Alcaligenaceae</taxon>
        <taxon>Kerstersia</taxon>
    </lineage>
</organism>
<dbReference type="InterPro" id="IPR008283">
    <property type="entry name" value="Peptidase_M17_N"/>
</dbReference>
<dbReference type="HAMAP" id="MF_00181">
    <property type="entry name" value="Cytosol_peptidase_M17"/>
    <property type="match status" value="1"/>
</dbReference>
<evidence type="ECO:0000256" key="7">
    <source>
        <dbReference type="ARBA" id="ARBA00023211"/>
    </source>
</evidence>
<feature type="binding site" evidence="8">
    <location>
        <position position="281"/>
    </location>
    <ligand>
        <name>Mn(2+)</name>
        <dbReference type="ChEBI" id="CHEBI:29035"/>
        <label>2</label>
    </ligand>
</feature>
<evidence type="ECO:0000259" key="9">
    <source>
        <dbReference type="PROSITE" id="PS00631"/>
    </source>
</evidence>
<dbReference type="PRINTS" id="PR00481">
    <property type="entry name" value="LAMNOPPTDASE"/>
</dbReference>